<dbReference type="UCSC" id="ZK39.3">
    <property type="organism name" value="c. elegans"/>
</dbReference>
<dbReference type="OrthoDB" id="5825749at2759"/>
<dbReference type="SMR" id="Q9XUI1"/>
<dbReference type="AGR" id="WB:WBGene00013928"/>
<keyword evidence="1" id="KW-0732">Signal</keyword>
<reference evidence="3 4" key="1">
    <citation type="journal article" date="1998" name="Science">
        <title>Genome sequence of the nematode C. elegans: a platform for investigating biology.</title>
        <authorList>
            <consortium name="The C. elegans sequencing consortium"/>
            <person name="Sulson J.E."/>
            <person name="Waterston R."/>
        </authorList>
    </citation>
    <scope>NUCLEOTIDE SEQUENCE [LARGE SCALE GENOMIC DNA]</scope>
    <source>
        <strain evidence="3 4">Bristol N2</strain>
    </source>
</reference>
<dbReference type="SMART" id="SM00034">
    <property type="entry name" value="CLECT"/>
    <property type="match status" value="1"/>
</dbReference>
<gene>
    <name evidence="3 5" type="primary">clec-94</name>
    <name evidence="3" type="ORF">CELE_ZK39.3</name>
    <name evidence="5" type="ORF">ZK39.3</name>
</gene>
<dbReference type="InParanoid" id="Q9XUI1"/>
<dbReference type="Bgee" id="WBGene00013928">
    <property type="expression patterns" value="Expressed in adult organism and 1 other cell type or tissue"/>
</dbReference>
<dbReference type="WormBase" id="ZK39.3">
    <property type="protein sequence ID" value="CE19314"/>
    <property type="gene ID" value="WBGene00013928"/>
    <property type="gene designation" value="clec-94"/>
</dbReference>
<dbReference type="KEGG" id="cel:CELE_ZK39.3"/>
<organism evidence="3 4">
    <name type="scientific">Caenorhabditis elegans</name>
    <dbReference type="NCBI Taxonomy" id="6239"/>
    <lineage>
        <taxon>Eukaryota</taxon>
        <taxon>Metazoa</taxon>
        <taxon>Ecdysozoa</taxon>
        <taxon>Nematoda</taxon>
        <taxon>Chromadorea</taxon>
        <taxon>Rhabditida</taxon>
        <taxon>Rhabditina</taxon>
        <taxon>Rhabditomorpha</taxon>
        <taxon>Rhabditoidea</taxon>
        <taxon>Rhabditidae</taxon>
        <taxon>Peloderinae</taxon>
        <taxon>Caenorhabditis</taxon>
    </lineage>
</organism>
<dbReference type="PANTHER" id="PTHR23124:SF44">
    <property type="entry name" value="C-TYPE LECTIN DOMAIN-CONTAINING PROTEIN"/>
    <property type="match status" value="1"/>
</dbReference>
<dbReference type="Proteomes" id="UP000001940">
    <property type="component" value="Chromosome I"/>
</dbReference>
<keyword evidence="4" id="KW-1185">Reference proteome</keyword>
<dbReference type="Pfam" id="PF00059">
    <property type="entry name" value="Lectin_C"/>
    <property type="match status" value="1"/>
</dbReference>
<dbReference type="CTD" id="173009"/>
<dbReference type="PhylomeDB" id="Q9XUI1"/>
<sequence length="213" mass="22728">MVKLILLTVLVIGATNAMFFIPSKVSCDDKNGGGETNGGCGAGWRRLNRPSGGWCIRVFEGVLTQADAEAKCKSRGATLSGLKNAEEARIIADMALPVLNRDSGSVWIGARRTDACMTKSITSDCTATNSFTWTDGSTSGTAGFVWDSRQPDNDYKKQPCVILLSSKTPETPVSVKNRPWLPRMIDDVACSLDPAEGSARIVAGYVCGKKSSQ</sequence>
<dbReference type="PeptideAtlas" id="Q9XUI1"/>
<dbReference type="PaxDb" id="6239-ZK39.3"/>
<protein>
    <submittedName>
        <fullName evidence="3">C-type lectin domain-containing protein</fullName>
    </submittedName>
</protein>
<dbReference type="InterPro" id="IPR016187">
    <property type="entry name" value="CTDL_fold"/>
</dbReference>
<dbReference type="Gene3D" id="3.10.100.10">
    <property type="entry name" value="Mannose-Binding Protein A, subunit A"/>
    <property type="match status" value="1"/>
</dbReference>
<proteinExistence type="evidence at protein level"/>
<dbReference type="GeneID" id="173009"/>
<evidence type="ECO:0000256" key="1">
    <source>
        <dbReference type="SAM" id="SignalP"/>
    </source>
</evidence>
<dbReference type="InterPro" id="IPR001304">
    <property type="entry name" value="C-type_lectin-like"/>
</dbReference>
<dbReference type="RefSeq" id="NP_492867.1">
    <property type="nucleotide sequence ID" value="NM_060466.7"/>
</dbReference>
<feature type="domain" description="C-type lectin" evidence="2">
    <location>
        <begin position="51"/>
        <end position="180"/>
    </location>
</feature>
<dbReference type="InterPro" id="IPR016186">
    <property type="entry name" value="C-type_lectin-like/link_sf"/>
</dbReference>
<dbReference type="HOGENOM" id="CLU_058687_1_0_1"/>
<feature type="chain" id="PRO_5004337729" evidence="1">
    <location>
        <begin position="18"/>
        <end position="213"/>
    </location>
</feature>
<evidence type="ECO:0000313" key="4">
    <source>
        <dbReference type="Proteomes" id="UP000001940"/>
    </source>
</evidence>
<dbReference type="EMBL" id="BX284601">
    <property type="protein sequence ID" value="CAB05019.1"/>
    <property type="molecule type" value="Genomic_DNA"/>
</dbReference>
<feature type="signal peptide" evidence="1">
    <location>
        <begin position="1"/>
        <end position="17"/>
    </location>
</feature>
<evidence type="ECO:0000259" key="2">
    <source>
        <dbReference type="PROSITE" id="PS50041"/>
    </source>
</evidence>
<dbReference type="STRING" id="6239.ZK39.3.1"/>
<evidence type="ECO:0000313" key="5">
    <source>
        <dbReference type="WormBase" id="ZK39.3"/>
    </source>
</evidence>
<dbReference type="CDD" id="cd00037">
    <property type="entry name" value="CLECT"/>
    <property type="match status" value="1"/>
</dbReference>
<dbReference type="SUPFAM" id="SSF56436">
    <property type="entry name" value="C-type lectin-like"/>
    <property type="match status" value="1"/>
</dbReference>
<dbReference type="FunCoup" id="Q9XUI1">
    <property type="interactions" value="5"/>
</dbReference>
<dbReference type="PANTHER" id="PTHR23124">
    <property type="entry name" value="C-TYPE LECTIN DOMAIN-CONTAINING PROTEIN-RELATED-RELATED"/>
    <property type="match status" value="1"/>
</dbReference>
<name>Q9XUI1_CAEEL</name>
<dbReference type="PIR" id="T27841">
    <property type="entry name" value="T27841"/>
</dbReference>
<evidence type="ECO:0007829" key="6">
    <source>
        <dbReference type="PeptideAtlas" id="Q9XUI1"/>
    </source>
</evidence>
<dbReference type="PROSITE" id="PS50041">
    <property type="entry name" value="C_TYPE_LECTIN_2"/>
    <property type="match status" value="1"/>
</dbReference>
<accession>Q9XUI1</accession>
<dbReference type="eggNOG" id="KOG4297">
    <property type="taxonomic scope" value="Eukaryota"/>
</dbReference>
<dbReference type="AlphaFoldDB" id="Q9XUI1"/>
<evidence type="ECO:0000313" key="3">
    <source>
        <dbReference type="EMBL" id="CAB05019.1"/>
    </source>
</evidence>
<keyword evidence="6" id="KW-1267">Proteomics identification</keyword>
<dbReference type="OMA" id="RRTDACM"/>